<feature type="compositionally biased region" description="Polar residues" evidence="1">
    <location>
        <begin position="1"/>
        <end position="11"/>
    </location>
</feature>
<evidence type="ECO:0000256" key="1">
    <source>
        <dbReference type="SAM" id="MobiDB-lite"/>
    </source>
</evidence>
<organism evidence="2">
    <name type="scientific">Aplanochytrium stocchinoi</name>
    <dbReference type="NCBI Taxonomy" id="215587"/>
    <lineage>
        <taxon>Eukaryota</taxon>
        <taxon>Sar</taxon>
        <taxon>Stramenopiles</taxon>
        <taxon>Bigyra</taxon>
        <taxon>Labyrinthulomycetes</taxon>
        <taxon>Thraustochytrida</taxon>
        <taxon>Thraustochytriidae</taxon>
        <taxon>Aplanochytrium</taxon>
    </lineage>
</organism>
<reference evidence="2" key="1">
    <citation type="submission" date="2021-01" db="EMBL/GenBank/DDBJ databases">
        <authorList>
            <person name="Corre E."/>
            <person name="Pelletier E."/>
            <person name="Niang G."/>
            <person name="Scheremetjew M."/>
            <person name="Finn R."/>
            <person name="Kale V."/>
            <person name="Holt S."/>
            <person name="Cochrane G."/>
            <person name="Meng A."/>
            <person name="Brown T."/>
            <person name="Cohen L."/>
        </authorList>
    </citation>
    <scope>NUCLEOTIDE SEQUENCE</scope>
    <source>
        <strain evidence="2">GSBS06</strain>
    </source>
</reference>
<name>A0A6S8E9G0_9STRA</name>
<evidence type="ECO:0000313" key="2">
    <source>
        <dbReference type="EMBL" id="CAE0442551.1"/>
    </source>
</evidence>
<sequence>MPKASNNTTLTPFRLPPHRRGSSNRLGSQNSINYKKKRKQSLAALLSNVNVNVNNIKGGLKIFQKRNESSKQTGSDNNQIDLVPERSFKLGKLTRDLPRRDLHSLDFTLDERHFEYNSDDGEECLEEDDIPPPYPNPSVYSGNFEKHASNAVIKAPKPLHPHTSHGEEPVFRTFFVSAEEKKEIENESNFMEYSSALSTPTLPRRKRAGKVTLIPNYHPDLKQVPYYSPELERYKRMQISRLSRKLTIQEMKRDGYNPSSLFGANWENEIHHQWKNPWVKIPKTQDNTYFWSNINTGETLEEEVFDEEMDI</sequence>
<protein>
    <submittedName>
        <fullName evidence="2">Uncharacterized protein</fullName>
    </submittedName>
</protein>
<dbReference type="EMBL" id="HBIN01016633">
    <property type="protein sequence ID" value="CAE0442551.1"/>
    <property type="molecule type" value="Transcribed_RNA"/>
</dbReference>
<accession>A0A6S8E9G0</accession>
<gene>
    <name evidence="2" type="ORF">ASTO00021_LOCUS12661</name>
</gene>
<dbReference type="AlphaFoldDB" id="A0A6S8E9G0"/>
<proteinExistence type="predicted"/>
<feature type="compositionally biased region" description="Polar residues" evidence="1">
    <location>
        <begin position="23"/>
        <end position="33"/>
    </location>
</feature>
<feature type="region of interest" description="Disordered" evidence="1">
    <location>
        <begin position="1"/>
        <end position="34"/>
    </location>
</feature>